<comment type="caution">
    <text evidence="1">The sequence shown here is derived from an EMBL/GenBank/DDBJ whole genome shotgun (WGS) entry which is preliminary data.</text>
</comment>
<name>D6TPR6_KTERA</name>
<reference evidence="1 2" key="1">
    <citation type="journal article" date="2011" name="Stand. Genomic Sci.">
        <title>Non-contiguous finished genome sequence and contextual data of the filamentous soil bacterium Ktedonobacter racemifer type strain (SOSP1-21).</title>
        <authorList>
            <person name="Chang Y.J."/>
            <person name="Land M."/>
            <person name="Hauser L."/>
            <person name="Chertkov O."/>
            <person name="Del Rio T.G."/>
            <person name="Nolan M."/>
            <person name="Copeland A."/>
            <person name="Tice H."/>
            <person name="Cheng J.F."/>
            <person name="Lucas S."/>
            <person name="Han C."/>
            <person name="Goodwin L."/>
            <person name="Pitluck S."/>
            <person name="Ivanova N."/>
            <person name="Ovchinikova G."/>
            <person name="Pati A."/>
            <person name="Chen A."/>
            <person name="Palaniappan K."/>
            <person name="Mavromatis K."/>
            <person name="Liolios K."/>
            <person name="Brettin T."/>
            <person name="Fiebig A."/>
            <person name="Rohde M."/>
            <person name="Abt B."/>
            <person name="Goker M."/>
            <person name="Detter J.C."/>
            <person name="Woyke T."/>
            <person name="Bristow J."/>
            <person name="Eisen J.A."/>
            <person name="Markowitz V."/>
            <person name="Hugenholtz P."/>
            <person name="Kyrpides N.C."/>
            <person name="Klenk H.P."/>
            <person name="Lapidus A."/>
        </authorList>
    </citation>
    <scope>NUCLEOTIDE SEQUENCE [LARGE SCALE GENOMIC DNA]</scope>
    <source>
        <strain evidence="2">DSM 44963</strain>
    </source>
</reference>
<dbReference type="InParanoid" id="D6TPR6"/>
<gene>
    <name evidence="1" type="ORF">Krac_8835</name>
</gene>
<sequence length="44" mass="5055">MACLIDNKEFVESDSPVSMADVIVIPVQKLVEMVNEQYFFLYAQ</sequence>
<accession>D6TPR6</accession>
<organism evidence="1 2">
    <name type="scientific">Ktedonobacter racemifer DSM 44963</name>
    <dbReference type="NCBI Taxonomy" id="485913"/>
    <lineage>
        <taxon>Bacteria</taxon>
        <taxon>Bacillati</taxon>
        <taxon>Chloroflexota</taxon>
        <taxon>Ktedonobacteria</taxon>
        <taxon>Ktedonobacterales</taxon>
        <taxon>Ktedonobacteraceae</taxon>
        <taxon>Ktedonobacter</taxon>
    </lineage>
</organism>
<protein>
    <submittedName>
        <fullName evidence="1">Uncharacterized protein</fullName>
    </submittedName>
</protein>
<evidence type="ECO:0000313" key="1">
    <source>
        <dbReference type="EMBL" id="EFH87501.1"/>
    </source>
</evidence>
<proteinExistence type="predicted"/>
<dbReference type="Proteomes" id="UP000004508">
    <property type="component" value="Unassembled WGS sequence"/>
</dbReference>
<evidence type="ECO:0000313" key="2">
    <source>
        <dbReference type="Proteomes" id="UP000004508"/>
    </source>
</evidence>
<dbReference type="AlphaFoldDB" id="D6TPR6"/>
<keyword evidence="2" id="KW-1185">Reference proteome</keyword>
<dbReference type="EMBL" id="ADVG01000002">
    <property type="protein sequence ID" value="EFH87501.1"/>
    <property type="molecule type" value="Genomic_DNA"/>
</dbReference>